<reference evidence="1 2" key="1">
    <citation type="journal article" date="2021" name="Microorganisms">
        <title>Genome Evolution of Filamentous Cyanobacterium Nostoc Species: From Facultative Symbiosis to Free Living.</title>
        <authorList>
            <person name="Huo D."/>
            <person name="Li H."/>
            <person name="Cai F."/>
            <person name="Guo X."/>
            <person name="Qiao Z."/>
            <person name="Wang W."/>
            <person name="Yu G."/>
            <person name="Li R."/>
        </authorList>
    </citation>
    <scope>NUCLEOTIDE SEQUENCE [LARGE SCALE GENOMIC DNA]</scope>
    <source>
        <strain evidence="1 2">CHAB 5714</strain>
    </source>
</reference>
<accession>A0ABS8IC03</accession>
<keyword evidence="2" id="KW-1185">Reference proteome</keyword>
<gene>
    <name evidence="1" type="ORF">LC586_17980</name>
</gene>
<protein>
    <submittedName>
        <fullName evidence="1">Uncharacterized protein</fullName>
    </submittedName>
</protein>
<dbReference type="Proteomes" id="UP001199525">
    <property type="component" value="Unassembled WGS sequence"/>
</dbReference>
<proteinExistence type="predicted"/>
<comment type="caution">
    <text evidence="1">The sequence shown here is derived from an EMBL/GenBank/DDBJ whole genome shotgun (WGS) entry which is preliminary data.</text>
</comment>
<name>A0ABS8IC03_9NOSO</name>
<evidence type="ECO:0000313" key="2">
    <source>
        <dbReference type="Proteomes" id="UP001199525"/>
    </source>
</evidence>
<sequence length="93" mass="10631">MHDFAIQSQNLREAWEQGLQQGLTQVALNMLNEGIDSALVVKLTGLPLEIVKNLPDINADYSQRLVKDFQELSESSLNKIWLDPEEDEAWKHL</sequence>
<evidence type="ECO:0000313" key="1">
    <source>
        <dbReference type="EMBL" id="MCC5601042.1"/>
    </source>
</evidence>
<organism evidence="1 2">
    <name type="scientific">Nostoc favosum CHAB5714</name>
    <dbReference type="NCBI Taxonomy" id="2780399"/>
    <lineage>
        <taxon>Bacteria</taxon>
        <taxon>Bacillati</taxon>
        <taxon>Cyanobacteriota</taxon>
        <taxon>Cyanophyceae</taxon>
        <taxon>Nostocales</taxon>
        <taxon>Nostocaceae</taxon>
        <taxon>Nostoc</taxon>
        <taxon>Nostoc favosum</taxon>
    </lineage>
</organism>
<dbReference type="RefSeq" id="WP_229486094.1">
    <property type="nucleotide sequence ID" value="NZ_JAIVFQ010000025.1"/>
</dbReference>
<dbReference type="EMBL" id="JAIVFQ010000025">
    <property type="protein sequence ID" value="MCC5601042.1"/>
    <property type="molecule type" value="Genomic_DNA"/>
</dbReference>